<proteinExistence type="predicted"/>
<feature type="transmembrane region" description="Helical" evidence="2">
    <location>
        <begin position="635"/>
        <end position="656"/>
    </location>
</feature>
<evidence type="ECO:0000313" key="4">
    <source>
        <dbReference type="EMBL" id="KAL0409377.1"/>
    </source>
</evidence>
<dbReference type="Gene3D" id="3.60.10.10">
    <property type="entry name" value="Endonuclease/exonuclease/phosphatase"/>
    <property type="match status" value="1"/>
</dbReference>
<dbReference type="PROSITE" id="PS50878">
    <property type="entry name" value="RT_POL"/>
    <property type="match status" value="1"/>
</dbReference>
<dbReference type="AlphaFoldDB" id="A0AAW2TXM5"/>
<protein>
    <submittedName>
        <fullName evidence="4">Mitochondrial protein</fullName>
    </submittedName>
</protein>
<keyword evidence="2" id="KW-0472">Membrane</keyword>
<dbReference type="PANTHER" id="PTHR33116">
    <property type="entry name" value="REVERSE TRANSCRIPTASE ZINC-BINDING DOMAIN-CONTAINING PROTEIN-RELATED-RELATED"/>
    <property type="match status" value="1"/>
</dbReference>
<dbReference type="EMBL" id="JACGWJ010000007">
    <property type="protein sequence ID" value="KAL0409377.1"/>
    <property type="molecule type" value="Genomic_DNA"/>
</dbReference>
<dbReference type="SUPFAM" id="SSF56219">
    <property type="entry name" value="DNase I-like"/>
    <property type="match status" value="1"/>
</dbReference>
<gene>
    <name evidence="4" type="ORF">Sradi_1872100</name>
</gene>
<comment type="caution">
    <text evidence="4">The sequence shown here is derived from an EMBL/GenBank/DDBJ whole genome shotgun (WGS) entry which is preliminary data.</text>
</comment>
<keyword evidence="2" id="KW-0812">Transmembrane</keyword>
<evidence type="ECO:0000259" key="3">
    <source>
        <dbReference type="PROSITE" id="PS50878"/>
    </source>
</evidence>
<feature type="domain" description="Reverse transcriptase" evidence="3">
    <location>
        <begin position="78"/>
        <end position="372"/>
    </location>
</feature>
<dbReference type="InterPro" id="IPR036691">
    <property type="entry name" value="Endo/exonu/phosph_ase_sf"/>
</dbReference>
<reference evidence="4" key="2">
    <citation type="journal article" date="2024" name="Plant">
        <title>Genomic evolution and insights into agronomic trait innovations of Sesamum species.</title>
        <authorList>
            <person name="Miao H."/>
            <person name="Wang L."/>
            <person name="Qu L."/>
            <person name="Liu H."/>
            <person name="Sun Y."/>
            <person name="Le M."/>
            <person name="Wang Q."/>
            <person name="Wei S."/>
            <person name="Zheng Y."/>
            <person name="Lin W."/>
            <person name="Duan Y."/>
            <person name="Cao H."/>
            <person name="Xiong S."/>
            <person name="Wang X."/>
            <person name="Wei L."/>
            <person name="Li C."/>
            <person name="Ma Q."/>
            <person name="Ju M."/>
            <person name="Zhao R."/>
            <person name="Li G."/>
            <person name="Mu C."/>
            <person name="Tian Q."/>
            <person name="Mei H."/>
            <person name="Zhang T."/>
            <person name="Gao T."/>
            <person name="Zhang H."/>
        </authorList>
    </citation>
    <scope>NUCLEOTIDE SEQUENCE</scope>
    <source>
        <strain evidence="4">G02</strain>
    </source>
</reference>
<evidence type="ECO:0000256" key="2">
    <source>
        <dbReference type="SAM" id="Phobius"/>
    </source>
</evidence>
<dbReference type="SUPFAM" id="SSF56672">
    <property type="entry name" value="DNA/RNA polymerases"/>
    <property type="match status" value="1"/>
</dbReference>
<keyword evidence="2" id="KW-1133">Transmembrane helix</keyword>
<accession>A0AAW2TXM5</accession>
<name>A0AAW2TXM5_SESRA</name>
<dbReference type="PANTHER" id="PTHR33116:SF86">
    <property type="entry name" value="REVERSE TRANSCRIPTASE DOMAIN-CONTAINING PROTEIN"/>
    <property type="match status" value="1"/>
</dbReference>
<dbReference type="Pfam" id="PF00078">
    <property type="entry name" value="RVT_1"/>
    <property type="match status" value="1"/>
</dbReference>
<dbReference type="InterPro" id="IPR043502">
    <property type="entry name" value="DNA/RNA_pol_sf"/>
</dbReference>
<reference evidence="4" key="1">
    <citation type="submission" date="2020-06" db="EMBL/GenBank/DDBJ databases">
        <authorList>
            <person name="Li T."/>
            <person name="Hu X."/>
            <person name="Zhang T."/>
            <person name="Song X."/>
            <person name="Zhang H."/>
            <person name="Dai N."/>
            <person name="Sheng W."/>
            <person name="Hou X."/>
            <person name="Wei L."/>
        </authorList>
    </citation>
    <scope>NUCLEOTIDE SEQUENCE</scope>
    <source>
        <strain evidence="4">G02</strain>
        <tissue evidence="4">Leaf</tissue>
    </source>
</reference>
<feature type="region of interest" description="Disordered" evidence="1">
    <location>
        <begin position="700"/>
        <end position="745"/>
    </location>
</feature>
<dbReference type="InterPro" id="IPR000477">
    <property type="entry name" value="RT_dom"/>
</dbReference>
<organism evidence="4">
    <name type="scientific">Sesamum radiatum</name>
    <name type="common">Black benniseed</name>
    <dbReference type="NCBI Taxonomy" id="300843"/>
    <lineage>
        <taxon>Eukaryota</taxon>
        <taxon>Viridiplantae</taxon>
        <taxon>Streptophyta</taxon>
        <taxon>Embryophyta</taxon>
        <taxon>Tracheophyta</taxon>
        <taxon>Spermatophyta</taxon>
        <taxon>Magnoliopsida</taxon>
        <taxon>eudicotyledons</taxon>
        <taxon>Gunneridae</taxon>
        <taxon>Pentapetalae</taxon>
        <taxon>asterids</taxon>
        <taxon>lamiids</taxon>
        <taxon>Lamiales</taxon>
        <taxon>Pedaliaceae</taxon>
        <taxon>Sesamum</taxon>
    </lineage>
</organism>
<feature type="transmembrane region" description="Helical" evidence="2">
    <location>
        <begin position="663"/>
        <end position="683"/>
    </location>
</feature>
<evidence type="ECO:0000256" key="1">
    <source>
        <dbReference type="SAM" id="MobiDB-lite"/>
    </source>
</evidence>
<sequence length="745" mass="83383">MDDFRACLSDCQLYDLGYVGNKFTWCNRRDAPATVRVRLDRACATTDWHHRFPNSRVMTDVARGSDHSPLIFHLEDKSHFGHVRRRVKELEERLIELDKEPITCFTRQRQEFMRRELEELLSREKFYGSSLERRNGSGRHPSSEDIDAVIGGMETGVNDVMNESLNQPFSPDEVKHAIFQMLITDNVLVAYEINHYLAHKYGGSVGHAALKLDLSKTYDRVEWNFLERVLVKLGFHPDFISLILISVSTTSYSIVLLGQIFGYSHPERGLRQGDPLSPYLFLFCAEALSHLISKAEANGELRGIAISRYGPRVSHLLFADDTLIFGQATSEALHCVGRVLKLFEKASGLTVNLEKSSMAFSRNISNAHSLALANILSVESWRCKNLSQAGKVVLLKTVVQSIPVYAMSYFQVPFSTCHELEGLMADFLWHNKGGRRIHWLAWNKLCAKKVEGGLGFRKMSAFNQAMLAKQLWRVISKSNNLLSRIWKQRNFPTSDIFEARVAAGCSFTWRSVLATRNLIASDVVVILNIPVVACYGGILRITAVIRFVVVTISCSKVLSLGSFRTVRVRRLPNQLAGILFGQQWFHPRSVYSPGRLAGIFFLRPLICSKGPPTLGEAVHGVDWSLRTFYIRCCNVILPGWFGHYLTFLGGVAIAITRIRRCGFVGYTTIWMQLLLVALFSSAGPSGELFNWVLGNVIKPGPDRPVRPVRPGTGSKAGPREEEENGGEGGEKKGIGGGGGEEEEGK</sequence>